<protein>
    <submittedName>
        <fullName evidence="1">Uncharacterized protein</fullName>
    </submittedName>
</protein>
<organism evidence="1 2">
    <name type="scientific">Rhodovulum imhoffii</name>
    <dbReference type="NCBI Taxonomy" id="365340"/>
    <lineage>
        <taxon>Bacteria</taxon>
        <taxon>Pseudomonadati</taxon>
        <taxon>Pseudomonadota</taxon>
        <taxon>Alphaproteobacteria</taxon>
        <taxon>Rhodobacterales</taxon>
        <taxon>Paracoccaceae</taxon>
        <taxon>Rhodovulum</taxon>
    </lineage>
</organism>
<sequence>MFGFLKRLRLKGQRFLQMNPIQRREALKRRLGPGVVRNVRALKARQLRMRMASAERLAGIEASHKVLWKGPAKKQGWAAVKARIEQLAETLPEQMENFVETGLRMDDNPLILINMAQHPLSASAMARILAKERTALWPEIDTRMKTRGDYAAAFLVATAMTADNAALDQARARIPDIIGDPFSQIIDSYGQRPADRSRHVEPVLRGLKRNGLRQPKRHRLVIANTLSDPAAFLPLLRGAECVTLIGLKDTFGKAEFAPYRDYPGVGEIMVEHIRTRITRFCQNYIDINVQVRNAAQDIAQMISRIPDLVPEGDMSSIELAIADHLFFRMLRLRATEELLKDPDFDHIVVAFTGVSAASEFVMTLAGVKGLTSDPRVEFMSLDHSISKRLDFHNFLTTILNGPRIRQQAMAWLPKELDIPDQLRRNAAVMASPLPDRAVGRVPKLPSVLVATTANPAYISATAGYAAALQEEFPTGIVVSGGGGEHIHKEIENTGAPANELPFHLLRTQYILEKTAFKRWMSGQLAQYCLRRRLNDTIAHLIASGLEYISKNLIQSQILYGLVLDEWFDRMARERGLPDVIVLTTCRSPSTLQIASTARRYKVPTLSVEAHALNANYSRYAKVSSDYYGVISEQFRTDAENGFGISRDRTRVIGTPRIIMRQIRPAADARAELAADGEVFPLRSGVISFFSQPSEWGHVSNVWRMILLSAQELGATVLLKPHPEETETRREQYMSIARQIGAEKNVHMFTSSPDLLIEASDVVLTGYSTAAVDAAIAGRPVICVTYGDVDYPLAQHELIHAPLVRSQTELCEEIRKRLSDPAANEEAQAAFLAAEPQFVEGPAERLCQFVRDIAREPSLRGPLEVPSHLFLDPPYPTFSV</sequence>
<dbReference type="Proteomes" id="UP000243859">
    <property type="component" value="Unassembled WGS sequence"/>
</dbReference>
<gene>
    <name evidence="1" type="ORF">C8N32_10454</name>
</gene>
<dbReference type="AlphaFoldDB" id="A0A2T5BTZ2"/>
<accession>A0A2T5BTZ2</accession>
<dbReference type="EMBL" id="QAAA01000004">
    <property type="protein sequence ID" value="PTN02943.1"/>
    <property type="molecule type" value="Genomic_DNA"/>
</dbReference>
<evidence type="ECO:0000313" key="2">
    <source>
        <dbReference type="Proteomes" id="UP000243859"/>
    </source>
</evidence>
<reference evidence="1 2" key="1">
    <citation type="submission" date="2018-04" db="EMBL/GenBank/DDBJ databases">
        <title>Genomic Encyclopedia of Archaeal and Bacterial Type Strains, Phase II (KMG-II): from individual species to whole genera.</title>
        <authorList>
            <person name="Goeker M."/>
        </authorList>
    </citation>
    <scope>NUCLEOTIDE SEQUENCE [LARGE SCALE GENOMIC DNA]</scope>
    <source>
        <strain evidence="1 2">DSM 18064</strain>
    </source>
</reference>
<dbReference type="InterPro" id="IPR043148">
    <property type="entry name" value="TagF_C"/>
</dbReference>
<dbReference type="Gene3D" id="3.40.50.12580">
    <property type="match status" value="1"/>
</dbReference>
<comment type="caution">
    <text evidence="1">The sequence shown here is derived from an EMBL/GenBank/DDBJ whole genome shotgun (WGS) entry which is preliminary data.</text>
</comment>
<evidence type="ECO:0000313" key="1">
    <source>
        <dbReference type="EMBL" id="PTN02943.1"/>
    </source>
</evidence>
<dbReference type="SUPFAM" id="SSF53756">
    <property type="entry name" value="UDP-Glycosyltransferase/glycogen phosphorylase"/>
    <property type="match status" value="1"/>
</dbReference>
<name>A0A2T5BTZ2_9RHOB</name>
<keyword evidence="2" id="KW-1185">Reference proteome</keyword>
<proteinExistence type="predicted"/>